<dbReference type="SUPFAM" id="SSF48256">
    <property type="entry name" value="Citrate synthase"/>
    <property type="match status" value="1"/>
</dbReference>
<evidence type="ECO:0000256" key="5">
    <source>
        <dbReference type="PIRNR" id="PIRNR001369"/>
    </source>
</evidence>
<dbReference type="InterPro" id="IPR016142">
    <property type="entry name" value="Citrate_synth-like_lrg_a-sub"/>
</dbReference>
<comment type="pathway">
    <text evidence="1">Carbohydrate metabolism; tricarboxylic acid cycle.</text>
</comment>
<evidence type="ECO:0000313" key="8">
    <source>
        <dbReference type="EMBL" id="MBB6452777.1"/>
    </source>
</evidence>
<evidence type="ECO:0000256" key="1">
    <source>
        <dbReference type="ARBA" id="ARBA00005163"/>
    </source>
</evidence>
<evidence type="ECO:0000256" key="6">
    <source>
        <dbReference type="PIRSR" id="PIRSR001369-1"/>
    </source>
</evidence>
<dbReference type="Pfam" id="PF00285">
    <property type="entry name" value="Citrate_synt"/>
    <property type="match status" value="1"/>
</dbReference>
<reference evidence="8 9" key="1">
    <citation type="submission" date="2020-08" db="EMBL/GenBank/DDBJ databases">
        <title>Genomic Encyclopedia of Type Strains, Phase IV (KMG-IV): sequencing the most valuable type-strain genomes for metagenomic binning, comparative biology and taxonomic classification.</title>
        <authorList>
            <person name="Goeker M."/>
        </authorList>
    </citation>
    <scope>NUCLEOTIDE SEQUENCE [LARGE SCALE GENOMIC DNA]</scope>
    <source>
        <strain evidence="8 9">DSM 19612</strain>
    </source>
</reference>
<keyword evidence="9" id="KW-1185">Reference proteome</keyword>
<dbReference type="Proteomes" id="UP000581688">
    <property type="component" value="Unassembled WGS sequence"/>
</dbReference>
<dbReference type="PANTHER" id="PTHR11739:SF4">
    <property type="entry name" value="CITRATE SYNTHASE, PEROXISOMAL"/>
    <property type="match status" value="1"/>
</dbReference>
<dbReference type="AlphaFoldDB" id="A0A841PUU3"/>
<dbReference type="GO" id="GO:0006099">
    <property type="term" value="P:tricarboxylic acid cycle"/>
    <property type="evidence" value="ECO:0007669"/>
    <property type="project" value="UniProtKB-UniPathway"/>
</dbReference>
<dbReference type="InterPro" id="IPR019810">
    <property type="entry name" value="Citrate_synthase_AS"/>
</dbReference>
<dbReference type="InterPro" id="IPR002020">
    <property type="entry name" value="Citrate_synthase"/>
</dbReference>
<keyword evidence="8" id="KW-0012">Acyltransferase</keyword>
<accession>A0A841PUU3</accession>
<comment type="caution">
    <text evidence="8">The sequence shown here is derived from an EMBL/GenBank/DDBJ whole genome shotgun (WGS) entry which is preliminary data.</text>
</comment>
<dbReference type="InterPro" id="IPR016143">
    <property type="entry name" value="Citrate_synth-like_sm_a-sub"/>
</dbReference>
<comment type="similarity">
    <text evidence="2 5 7">Belongs to the citrate synthase family.</text>
</comment>
<dbReference type="InterPro" id="IPR036969">
    <property type="entry name" value="Citrate_synthase_sf"/>
</dbReference>
<dbReference type="RefSeq" id="WP_174495329.1">
    <property type="nucleotide sequence ID" value="NZ_CADDWK010000003.1"/>
</dbReference>
<dbReference type="GO" id="GO:0036440">
    <property type="term" value="F:citrate synthase activity"/>
    <property type="evidence" value="ECO:0007669"/>
    <property type="project" value="UniProtKB-EC"/>
</dbReference>
<dbReference type="InterPro" id="IPR024176">
    <property type="entry name" value="Citrate_synthase_bac-typ"/>
</dbReference>
<dbReference type="Gene3D" id="1.10.230.10">
    <property type="entry name" value="Cytochrome P450-Terp, domain 2"/>
    <property type="match status" value="1"/>
</dbReference>
<proteinExistence type="inferred from homology"/>
<dbReference type="PROSITE" id="PS00480">
    <property type="entry name" value="CITRATE_SYNTHASE"/>
    <property type="match status" value="1"/>
</dbReference>
<comment type="catalytic activity">
    <reaction evidence="4">
        <text>oxaloacetate + acetyl-CoA + H2O = citrate + CoA + H(+)</text>
        <dbReference type="Rhea" id="RHEA:16845"/>
        <dbReference type="ChEBI" id="CHEBI:15377"/>
        <dbReference type="ChEBI" id="CHEBI:15378"/>
        <dbReference type="ChEBI" id="CHEBI:16452"/>
        <dbReference type="ChEBI" id="CHEBI:16947"/>
        <dbReference type="ChEBI" id="CHEBI:57287"/>
        <dbReference type="ChEBI" id="CHEBI:57288"/>
        <dbReference type="EC" id="2.3.3.16"/>
    </reaction>
</comment>
<name>A0A841PUU3_9BACI</name>
<dbReference type="PANTHER" id="PTHR11739">
    <property type="entry name" value="CITRATE SYNTHASE"/>
    <property type="match status" value="1"/>
</dbReference>
<evidence type="ECO:0000256" key="4">
    <source>
        <dbReference type="ARBA" id="ARBA00049288"/>
    </source>
</evidence>
<evidence type="ECO:0000256" key="2">
    <source>
        <dbReference type="ARBA" id="ARBA00010566"/>
    </source>
</evidence>
<dbReference type="GO" id="GO:0005829">
    <property type="term" value="C:cytosol"/>
    <property type="evidence" value="ECO:0007669"/>
    <property type="project" value="TreeGrafter"/>
</dbReference>
<dbReference type="CDD" id="cd06109">
    <property type="entry name" value="BsCS-I_like"/>
    <property type="match status" value="1"/>
</dbReference>
<dbReference type="PIRSF" id="PIRSF001369">
    <property type="entry name" value="Citrate_synth"/>
    <property type="match status" value="1"/>
</dbReference>
<dbReference type="UniPathway" id="UPA00223"/>
<dbReference type="EMBL" id="JACHGH010000003">
    <property type="protein sequence ID" value="MBB6452777.1"/>
    <property type="molecule type" value="Genomic_DNA"/>
</dbReference>
<evidence type="ECO:0000256" key="7">
    <source>
        <dbReference type="RuleBase" id="RU003406"/>
    </source>
</evidence>
<feature type="active site" evidence="6">
    <location>
        <position position="252"/>
    </location>
</feature>
<evidence type="ECO:0000256" key="3">
    <source>
        <dbReference type="ARBA" id="ARBA00022679"/>
    </source>
</evidence>
<organism evidence="8 9">
    <name type="scientific">Salirhabdus euzebyi</name>
    <dbReference type="NCBI Taxonomy" id="394506"/>
    <lineage>
        <taxon>Bacteria</taxon>
        <taxon>Bacillati</taxon>
        <taxon>Bacillota</taxon>
        <taxon>Bacilli</taxon>
        <taxon>Bacillales</taxon>
        <taxon>Bacillaceae</taxon>
        <taxon>Salirhabdus</taxon>
    </lineage>
</organism>
<keyword evidence="3 5" id="KW-0808">Transferase</keyword>
<feature type="active site" evidence="6">
    <location>
        <position position="307"/>
    </location>
</feature>
<gene>
    <name evidence="8" type="ORF">HNQ94_001223</name>
</gene>
<dbReference type="GO" id="GO:0005975">
    <property type="term" value="P:carbohydrate metabolic process"/>
    <property type="evidence" value="ECO:0007669"/>
    <property type="project" value="TreeGrafter"/>
</dbReference>
<dbReference type="Gene3D" id="1.10.580.10">
    <property type="entry name" value="Citrate Synthase, domain 1"/>
    <property type="match status" value="1"/>
</dbReference>
<sequence>MYAKGLKGIIAAETSLSYIDGNKGELIYRGTPVHDLAIQSSFEEVAYFLWYGVMPTKEQLNELTLKMRNDRILPAYIKEILALLPLDLSLMDVLRTVISSLVPGTNFKKPTIEEAIRITAIMPTVIAYRYRQHEGLTPIEPKNEYSHVANYLYMLNGQKPEKSHVGALETYMILTMEHGMNASTFSARVTASTESDLISAVTSAIGTMKGPLHGGAPTGVLDLLDEIEYDLNAEPVIREKLNRNEKLMGFGHRVYRTNDPRAIALKEKLLKMNSDDPWLKLALHVEEIAIHLLEEFKPGRKLMTNVEFYAAAIMRAIKMDPALFTPTFSASRTVGWTAHIIEQANNNTIFRPQSLYVGK</sequence>
<dbReference type="PRINTS" id="PR00143">
    <property type="entry name" value="CITRTSNTHASE"/>
</dbReference>
<protein>
    <recommendedName>
        <fullName evidence="5">Citrate synthase</fullName>
    </recommendedName>
</protein>
<evidence type="ECO:0000313" key="9">
    <source>
        <dbReference type="Proteomes" id="UP000581688"/>
    </source>
</evidence>